<keyword evidence="3" id="KW-1133">Transmembrane helix</keyword>
<dbReference type="Gene3D" id="3.40.50.2300">
    <property type="match status" value="3"/>
</dbReference>
<keyword evidence="2" id="KW-0812">Transmembrane</keyword>
<feature type="domain" description="Receptor ligand binding region" evidence="7">
    <location>
        <begin position="99"/>
        <end position="489"/>
    </location>
</feature>
<sequence>MQRRSIKTSDEMPLKIKVGSPKEGAAMGTTFWTLALALAVVTCYTSCVAEAASASDACSAFIYPGPDDVDIKFAAIYGIHSSNETGCSAQPGLTAVQIALAMQWAVSLLNGDNSTGSFIPGVKIGLDVYDDCNQEYLAARHTGSIAAQSSMGQPAQCSLDQRSTPQQDIPVAGIIGTTRSQTTTMVTRVARSTNIPVVGLAATLAELSDKTKYPGFVRTMPSDVLQAQAIIDLALEFQWSYIVGIFSNDNYGQMGMERLQALAVEHRICVSAVTSVDILGQLDQDGLEIFLRVTLSSKVESSNGTLGVVYFGQHDGLTHLLRLARVWASMWLDVGHVLDSVHWVVSDAVILGSDLIDLVLDQTRIAGVGMVTAELASFRDFELGLLTSPPDWVKGDKWREALGVLATARYGCESYNLSSGLPAGCSWGGSSLYSGYLAAALDSVYLLANTLRNVQSELCKGQPGLCESFREVLEEGLLASYNLSQFSYTDLPASHVPTEFGVSGRALVPDGGDFLVRNQSCYDIKFKYDSADEFVSIGSYTLDGVDLLPEASSIMPASGCRRVCEECQDLGAKSYEFVDGDYVILGIFSVHWKGKDASFKCGEFRENSDSFPAMKAFVHAVEKLRADTGIRFGYVAIDDCYSPLTATRMISKIMSGDLEVICKHTHVPLDPKKVVVGVGAQSSPVTIAVLPLLQNLDIPLISF</sequence>
<dbReference type="Pfam" id="PF01094">
    <property type="entry name" value="ANF_receptor"/>
    <property type="match status" value="2"/>
</dbReference>
<dbReference type="EMBL" id="RQTK01000696">
    <property type="protein sequence ID" value="RUS75967.1"/>
    <property type="molecule type" value="Genomic_DNA"/>
</dbReference>
<evidence type="ECO:0000313" key="9">
    <source>
        <dbReference type="Proteomes" id="UP000271974"/>
    </source>
</evidence>
<proteinExistence type="predicted"/>
<dbReference type="InterPro" id="IPR001828">
    <property type="entry name" value="ANF_lig-bd_rcpt"/>
</dbReference>
<evidence type="ECO:0000259" key="7">
    <source>
        <dbReference type="Pfam" id="PF01094"/>
    </source>
</evidence>
<dbReference type="InterPro" id="IPR000337">
    <property type="entry name" value="GPCR_3"/>
</dbReference>
<evidence type="ECO:0000256" key="6">
    <source>
        <dbReference type="ARBA" id="ARBA00023180"/>
    </source>
</evidence>
<dbReference type="InterPro" id="IPR050726">
    <property type="entry name" value="mGluR"/>
</dbReference>
<feature type="non-terminal residue" evidence="8">
    <location>
        <position position="703"/>
    </location>
</feature>
<organism evidence="8 9">
    <name type="scientific">Elysia chlorotica</name>
    <name type="common">Eastern emerald elysia</name>
    <name type="synonym">Sea slug</name>
    <dbReference type="NCBI Taxonomy" id="188477"/>
    <lineage>
        <taxon>Eukaryota</taxon>
        <taxon>Metazoa</taxon>
        <taxon>Spiralia</taxon>
        <taxon>Lophotrochozoa</taxon>
        <taxon>Mollusca</taxon>
        <taxon>Gastropoda</taxon>
        <taxon>Heterobranchia</taxon>
        <taxon>Euthyneura</taxon>
        <taxon>Panpulmonata</taxon>
        <taxon>Sacoglossa</taxon>
        <taxon>Placobranchoidea</taxon>
        <taxon>Plakobranchidae</taxon>
        <taxon>Elysia</taxon>
    </lineage>
</organism>
<keyword evidence="4" id="KW-0472">Membrane</keyword>
<dbReference type="Proteomes" id="UP000271974">
    <property type="component" value="Unassembled WGS sequence"/>
</dbReference>
<dbReference type="GO" id="GO:0016020">
    <property type="term" value="C:membrane"/>
    <property type="evidence" value="ECO:0007669"/>
    <property type="project" value="UniProtKB-SubCell"/>
</dbReference>
<accession>A0A3S1BVN2</accession>
<name>A0A3S1BVN2_ELYCH</name>
<evidence type="ECO:0000256" key="5">
    <source>
        <dbReference type="ARBA" id="ARBA00023170"/>
    </source>
</evidence>
<keyword evidence="9" id="KW-1185">Reference proteome</keyword>
<keyword evidence="5" id="KW-0675">Receptor</keyword>
<dbReference type="InterPro" id="IPR028082">
    <property type="entry name" value="Peripla_BP_I"/>
</dbReference>
<evidence type="ECO:0000256" key="4">
    <source>
        <dbReference type="ARBA" id="ARBA00023136"/>
    </source>
</evidence>
<evidence type="ECO:0000256" key="2">
    <source>
        <dbReference type="ARBA" id="ARBA00022692"/>
    </source>
</evidence>
<keyword evidence="6" id="KW-0325">Glycoprotein</keyword>
<dbReference type="AlphaFoldDB" id="A0A3S1BVN2"/>
<comment type="caution">
    <text evidence="8">The sequence shown here is derived from an EMBL/GenBank/DDBJ whole genome shotgun (WGS) entry which is preliminary data.</text>
</comment>
<evidence type="ECO:0000313" key="8">
    <source>
        <dbReference type="EMBL" id="RUS75967.1"/>
    </source>
</evidence>
<dbReference type="STRING" id="188477.A0A3S1BVN2"/>
<evidence type="ECO:0000256" key="1">
    <source>
        <dbReference type="ARBA" id="ARBA00004141"/>
    </source>
</evidence>
<reference evidence="8 9" key="1">
    <citation type="submission" date="2019-01" db="EMBL/GenBank/DDBJ databases">
        <title>A draft genome assembly of the solar-powered sea slug Elysia chlorotica.</title>
        <authorList>
            <person name="Cai H."/>
            <person name="Li Q."/>
            <person name="Fang X."/>
            <person name="Li J."/>
            <person name="Curtis N.E."/>
            <person name="Altenburger A."/>
            <person name="Shibata T."/>
            <person name="Feng M."/>
            <person name="Maeda T."/>
            <person name="Schwartz J.A."/>
            <person name="Shigenobu S."/>
            <person name="Lundholm N."/>
            <person name="Nishiyama T."/>
            <person name="Yang H."/>
            <person name="Hasebe M."/>
            <person name="Li S."/>
            <person name="Pierce S.K."/>
            <person name="Wang J."/>
        </authorList>
    </citation>
    <scope>NUCLEOTIDE SEQUENCE [LARGE SCALE GENOMIC DNA]</scope>
    <source>
        <strain evidence="8">EC2010</strain>
        <tissue evidence="8">Whole organism of an adult</tissue>
    </source>
</reference>
<protein>
    <recommendedName>
        <fullName evidence="7">Receptor ligand binding region domain-containing protein</fullName>
    </recommendedName>
</protein>
<evidence type="ECO:0000256" key="3">
    <source>
        <dbReference type="ARBA" id="ARBA00022989"/>
    </source>
</evidence>
<dbReference type="PRINTS" id="PR00248">
    <property type="entry name" value="GPCRMGR"/>
</dbReference>
<dbReference type="OrthoDB" id="425344at2759"/>
<dbReference type="SUPFAM" id="SSF53822">
    <property type="entry name" value="Periplasmic binding protein-like I"/>
    <property type="match status" value="2"/>
</dbReference>
<feature type="domain" description="Receptor ligand binding region" evidence="7">
    <location>
        <begin position="614"/>
        <end position="703"/>
    </location>
</feature>
<gene>
    <name evidence="8" type="ORF">EGW08_016274</name>
</gene>
<dbReference type="GO" id="GO:0004930">
    <property type="term" value="F:G protein-coupled receptor activity"/>
    <property type="evidence" value="ECO:0007669"/>
    <property type="project" value="InterPro"/>
</dbReference>
<dbReference type="PANTHER" id="PTHR24060">
    <property type="entry name" value="METABOTROPIC GLUTAMATE RECEPTOR"/>
    <property type="match status" value="1"/>
</dbReference>
<comment type="subcellular location">
    <subcellularLocation>
        <location evidence="1">Membrane</location>
        <topology evidence="1">Multi-pass membrane protein</topology>
    </subcellularLocation>
</comment>